<dbReference type="Proteomes" id="UP000761380">
    <property type="component" value="Unassembled WGS sequence"/>
</dbReference>
<gene>
    <name evidence="3" type="ORF">E7201_03960</name>
</gene>
<feature type="domain" description="NodB homology" evidence="2">
    <location>
        <begin position="344"/>
        <end position="546"/>
    </location>
</feature>
<feature type="chain" id="PRO_5038689669" evidence="1">
    <location>
        <begin position="26"/>
        <end position="575"/>
    </location>
</feature>
<dbReference type="Gene3D" id="3.20.20.370">
    <property type="entry name" value="Glycoside hydrolase/deacetylase"/>
    <property type="match status" value="2"/>
</dbReference>
<dbReference type="SUPFAM" id="SSF88713">
    <property type="entry name" value="Glycoside hydrolase/deacetylase"/>
    <property type="match status" value="2"/>
</dbReference>
<sequence>MGLQKLSSYLRKGAAAVFFSTALLAYPTYCAATDFEQLRVQNAGHLADAKRYLPTTEKAVILTFGGLSKKAPLQNILSYMAQEHLRGTFFVTERELQRNGDNLQLIKAYGQDFAMGLTPTKTGTFADYCAQIQRLDKALQERYGTKSKFVRIMTSGGDRAAMEEAISAMGCTLVGQGLNVVQSKHKNAQTPQEIMPQIFGKWTTSLNMGEIVYMRTDFYTSDILAAEMLKEIKQKKIDNIGYKTDDKGEPKKCNDSVYHTASLADVAGNSDFHYSYPVNQDDLPIEMQPEYGNNWVTDENFSSAFYSRYIGAPEVSANDRMLGFSREEMTRADKTGLVKTAPPQTVFLTFDDWGNDDSINKILYVLRKHNVHGTFFIITRNMLNNPNLLRAIAADGNEIGSHTNNHVAMTVQDKRGRQIPVESEEEYREDVTSSYPKLLSVVGDMRLANGRPALTRLLRPPTLAVSRMGVKTILNAGFTYIVNGSGSTEDYGAVSMQSLVGIMNHIVHDEKGNVRQGAILIMHMSSTAQRTPEALDILLTANDKLPAGHPGKFQVGLLGDYLIDGYDQRQPLKKE</sequence>
<dbReference type="CDD" id="cd10917">
    <property type="entry name" value="CE4_NodB_like_6s_7s"/>
    <property type="match status" value="2"/>
</dbReference>
<dbReference type="PROSITE" id="PS51677">
    <property type="entry name" value="NODB"/>
    <property type="match status" value="1"/>
</dbReference>
<comment type="caution">
    <text evidence="3">The sequence shown here is derived from an EMBL/GenBank/DDBJ whole genome shotgun (WGS) entry which is preliminary data.</text>
</comment>
<dbReference type="InterPro" id="IPR050248">
    <property type="entry name" value="Polysacc_deacetylase_ArnD"/>
</dbReference>
<evidence type="ECO:0000256" key="1">
    <source>
        <dbReference type="SAM" id="SignalP"/>
    </source>
</evidence>
<dbReference type="PANTHER" id="PTHR10587">
    <property type="entry name" value="GLYCOSYL TRANSFERASE-RELATED"/>
    <property type="match status" value="1"/>
</dbReference>
<dbReference type="GO" id="GO:0005975">
    <property type="term" value="P:carbohydrate metabolic process"/>
    <property type="evidence" value="ECO:0007669"/>
    <property type="project" value="InterPro"/>
</dbReference>
<evidence type="ECO:0000313" key="3">
    <source>
        <dbReference type="EMBL" id="MBE6092320.1"/>
    </source>
</evidence>
<dbReference type="InterPro" id="IPR002509">
    <property type="entry name" value="NODB_dom"/>
</dbReference>
<dbReference type="EMBL" id="SVBY01000019">
    <property type="protein sequence ID" value="MBE6092320.1"/>
    <property type="molecule type" value="Genomic_DNA"/>
</dbReference>
<dbReference type="AlphaFoldDB" id="A0A927WME0"/>
<keyword evidence="1" id="KW-0732">Signal</keyword>
<evidence type="ECO:0000313" key="4">
    <source>
        <dbReference type="Proteomes" id="UP000761380"/>
    </source>
</evidence>
<accession>A0A927WME0</accession>
<dbReference type="InterPro" id="IPR011330">
    <property type="entry name" value="Glyco_hydro/deAcase_b/a-brl"/>
</dbReference>
<reference evidence="3" key="1">
    <citation type="submission" date="2019-04" db="EMBL/GenBank/DDBJ databases">
        <title>Evolution of Biomass-Degrading Anaerobic Consortia Revealed by Metagenomics.</title>
        <authorList>
            <person name="Peng X."/>
        </authorList>
    </citation>
    <scope>NUCLEOTIDE SEQUENCE</scope>
    <source>
        <strain evidence="3">SIG240</strain>
    </source>
</reference>
<feature type="signal peptide" evidence="1">
    <location>
        <begin position="1"/>
        <end position="25"/>
    </location>
</feature>
<dbReference type="Pfam" id="PF01522">
    <property type="entry name" value="Polysacc_deac_1"/>
    <property type="match status" value="1"/>
</dbReference>
<evidence type="ECO:0000259" key="2">
    <source>
        <dbReference type="PROSITE" id="PS51677"/>
    </source>
</evidence>
<proteinExistence type="predicted"/>
<name>A0A927WME0_SELRU</name>
<dbReference type="GO" id="GO:0016810">
    <property type="term" value="F:hydrolase activity, acting on carbon-nitrogen (but not peptide) bonds"/>
    <property type="evidence" value="ECO:0007669"/>
    <property type="project" value="InterPro"/>
</dbReference>
<protein>
    <submittedName>
        <fullName evidence="3">Polysaccharide deacetylase family protein</fullName>
    </submittedName>
</protein>
<organism evidence="3 4">
    <name type="scientific">Selenomonas ruminantium</name>
    <dbReference type="NCBI Taxonomy" id="971"/>
    <lineage>
        <taxon>Bacteria</taxon>
        <taxon>Bacillati</taxon>
        <taxon>Bacillota</taxon>
        <taxon>Negativicutes</taxon>
        <taxon>Selenomonadales</taxon>
        <taxon>Selenomonadaceae</taxon>
        <taxon>Selenomonas</taxon>
    </lineage>
</organism>